<dbReference type="EMBL" id="JBHSMJ010000031">
    <property type="protein sequence ID" value="MFC5451112.1"/>
    <property type="molecule type" value="Genomic_DNA"/>
</dbReference>
<gene>
    <name evidence="1" type="ORF">ACFPOG_23025</name>
</gene>
<dbReference type="InterPro" id="IPR036412">
    <property type="entry name" value="HAD-like_sf"/>
</dbReference>
<keyword evidence="1" id="KW-0378">Hydrolase</keyword>
<sequence>MQIHIPGDGEIRIKHLVLDFNGTIALDGKLQQGVRERLLYLEKLFTIHVLTADSNGSATKECDGLPVKLQIIGPEDQREEKRSFVSNLLPDGVAAMGNGANDELMFRQADLAIAIVGKEGCATATLMASHIVVNDITDGLDLLLKHHRLIPTLRK</sequence>
<evidence type="ECO:0000313" key="2">
    <source>
        <dbReference type="Proteomes" id="UP001596044"/>
    </source>
</evidence>
<dbReference type="RefSeq" id="WP_270879515.1">
    <property type="nucleotide sequence ID" value="NZ_JAQFVF010000025.1"/>
</dbReference>
<dbReference type="GO" id="GO:0016787">
    <property type="term" value="F:hydrolase activity"/>
    <property type="evidence" value="ECO:0007669"/>
    <property type="project" value="UniProtKB-KW"/>
</dbReference>
<dbReference type="Proteomes" id="UP001596044">
    <property type="component" value="Unassembled WGS sequence"/>
</dbReference>
<organism evidence="1 2">
    <name type="scientific">Paenibacillus aestuarii</name>
    <dbReference type="NCBI Taxonomy" id="516965"/>
    <lineage>
        <taxon>Bacteria</taxon>
        <taxon>Bacillati</taxon>
        <taxon>Bacillota</taxon>
        <taxon>Bacilli</taxon>
        <taxon>Bacillales</taxon>
        <taxon>Paenibacillaceae</taxon>
        <taxon>Paenibacillus</taxon>
    </lineage>
</organism>
<dbReference type="Gene3D" id="3.40.50.1000">
    <property type="entry name" value="HAD superfamily/HAD-like"/>
    <property type="match status" value="1"/>
</dbReference>
<reference evidence="2" key="1">
    <citation type="journal article" date="2019" name="Int. J. Syst. Evol. Microbiol.">
        <title>The Global Catalogue of Microorganisms (GCM) 10K type strain sequencing project: providing services to taxonomists for standard genome sequencing and annotation.</title>
        <authorList>
            <consortium name="The Broad Institute Genomics Platform"/>
            <consortium name="The Broad Institute Genome Sequencing Center for Infectious Disease"/>
            <person name="Wu L."/>
            <person name="Ma J."/>
        </authorList>
    </citation>
    <scope>NUCLEOTIDE SEQUENCE [LARGE SCALE GENOMIC DNA]</scope>
    <source>
        <strain evidence="2">KACC 11904</strain>
    </source>
</reference>
<dbReference type="SUPFAM" id="SSF56784">
    <property type="entry name" value="HAD-like"/>
    <property type="match status" value="1"/>
</dbReference>
<comment type="caution">
    <text evidence="1">The sequence shown here is derived from an EMBL/GenBank/DDBJ whole genome shotgun (WGS) entry which is preliminary data.</text>
</comment>
<accession>A0ABW0KED6</accession>
<dbReference type="InterPro" id="IPR023214">
    <property type="entry name" value="HAD_sf"/>
</dbReference>
<keyword evidence="2" id="KW-1185">Reference proteome</keyword>
<evidence type="ECO:0000313" key="1">
    <source>
        <dbReference type="EMBL" id="MFC5451112.1"/>
    </source>
</evidence>
<protein>
    <submittedName>
        <fullName evidence="1">HAD family hydrolase</fullName>
    </submittedName>
</protein>
<name>A0ABW0KED6_9BACL</name>
<proteinExistence type="predicted"/>